<protein>
    <submittedName>
        <fullName evidence="5">Tagaturonate reductase</fullName>
    </submittedName>
</protein>
<dbReference type="InterPro" id="IPR036291">
    <property type="entry name" value="NAD(P)-bd_dom_sf"/>
</dbReference>
<dbReference type="InterPro" id="IPR000669">
    <property type="entry name" value="Mannitol_DH"/>
</dbReference>
<dbReference type="Pfam" id="PF01232">
    <property type="entry name" value="Mannitol_dh"/>
    <property type="match status" value="1"/>
</dbReference>
<dbReference type="InterPro" id="IPR013328">
    <property type="entry name" value="6PGD_dom2"/>
</dbReference>
<gene>
    <name evidence="5" type="ORF">SAMN05444141_11034</name>
</gene>
<dbReference type="InterPro" id="IPR008927">
    <property type="entry name" value="6-PGluconate_DH-like_C_sf"/>
</dbReference>
<dbReference type="PANTHER" id="PTHR30524">
    <property type="entry name" value="MANNITOL-1-PHOSPHATE 5-DEHYDROGENASE"/>
    <property type="match status" value="1"/>
</dbReference>
<dbReference type="PANTHER" id="PTHR30524:SF0">
    <property type="entry name" value="ALTRONATE OXIDOREDUCTASE-RELATED"/>
    <property type="match status" value="1"/>
</dbReference>
<dbReference type="SUPFAM" id="SSF51735">
    <property type="entry name" value="NAD(P)-binding Rossmann-fold domains"/>
    <property type="match status" value="1"/>
</dbReference>
<feature type="domain" description="Mannitol dehydrogenase C-terminal" evidence="4">
    <location>
        <begin position="277"/>
        <end position="467"/>
    </location>
</feature>
<dbReference type="Proteomes" id="UP000183371">
    <property type="component" value="Unassembled WGS sequence"/>
</dbReference>
<dbReference type="Gene3D" id="3.40.50.720">
    <property type="entry name" value="NAD(P)-binding Rossmann-like Domain"/>
    <property type="match status" value="1"/>
</dbReference>
<dbReference type="InterPro" id="IPR013118">
    <property type="entry name" value="Mannitol_DH_C"/>
</dbReference>
<proteinExistence type="predicted"/>
<dbReference type="InterPro" id="IPR013131">
    <property type="entry name" value="Mannitol_DH_N"/>
</dbReference>
<dbReference type="GO" id="GO:0008926">
    <property type="term" value="F:mannitol-1-phosphate 5-dehydrogenase activity"/>
    <property type="evidence" value="ECO:0007669"/>
    <property type="project" value="TreeGrafter"/>
</dbReference>
<name>A0A1I7DSF6_9HYPH</name>
<evidence type="ECO:0000256" key="2">
    <source>
        <dbReference type="ARBA" id="ARBA00023027"/>
    </source>
</evidence>
<evidence type="ECO:0000256" key="1">
    <source>
        <dbReference type="ARBA" id="ARBA00023002"/>
    </source>
</evidence>
<dbReference type="NCBIfam" id="NF002969">
    <property type="entry name" value="PRK03643.1"/>
    <property type="match status" value="1"/>
</dbReference>
<dbReference type="Gene3D" id="1.10.1040.10">
    <property type="entry name" value="N-(1-d-carboxylethyl)-l-norvaline Dehydrogenase, domain 2"/>
    <property type="match status" value="1"/>
</dbReference>
<dbReference type="PRINTS" id="PR00084">
    <property type="entry name" value="MTLDHDRGNASE"/>
</dbReference>
<evidence type="ECO:0000313" key="6">
    <source>
        <dbReference type="Proteomes" id="UP000183371"/>
    </source>
</evidence>
<evidence type="ECO:0000313" key="5">
    <source>
        <dbReference type="EMBL" id="SFU14647.1"/>
    </source>
</evidence>
<feature type="domain" description="Mannitol dehydrogenase N-terminal" evidence="3">
    <location>
        <begin position="18"/>
        <end position="253"/>
    </location>
</feature>
<evidence type="ECO:0000259" key="3">
    <source>
        <dbReference type="Pfam" id="PF01232"/>
    </source>
</evidence>
<dbReference type="EMBL" id="FPBD01000010">
    <property type="protein sequence ID" value="SFU14647.1"/>
    <property type="molecule type" value="Genomic_DNA"/>
</dbReference>
<dbReference type="GO" id="GO:0005829">
    <property type="term" value="C:cytosol"/>
    <property type="evidence" value="ECO:0007669"/>
    <property type="project" value="TreeGrafter"/>
</dbReference>
<reference evidence="6" key="1">
    <citation type="submission" date="2016-10" db="EMBL/GenBank/DDBJ databases">
        <authorList>
            <person name="Varghese N."/>
            <person name="Submissions S."/>
        </authorList>
    </citation>
    <scope>NUCLEOTIDE SEQUENCE [LARGE SCALE GENOMIC DNA]</scope>
    <source>
        <strain evidence="6">DSM 17465</strain>
    </source>
</reference>
<accession>A0A1I7DSF6</accession>
<keyword evidence="1" id="KW-0560">Oxidoreductase</keyword>
<dbReference type="Pfam" id="PF08125">
    <property type="entry name" value="Mannitol_dh_C"/>
    <property type="match status" value="1"/>
</dbReference>
<keyword evidence="6" id="KW-1185">Reference proteome</keyword>
<dbReference type="SUPFAM" id="SSF48179">
    <property type="entry name" value="6-phosphogluconate dehydrogenase C-terminal domain-like"/>
    <property type="match status" value="1"/>
</dbReference>
<dbReference type="RefSeq" id="WP_054784163.1">
    <property type="nucleotide sequence ID" value="NZ_FPBD01000010.1"/>
</dbReference>
<dbReference type="AlphaFoldDB" id="A0A1I7DSF6"/>
<organism evidence="5 6">
    <name type="scientific">Pseudovibrio denitrificans</name>
    <dbReference type="NCBI Taxonomy" id="258256"/>
    <lineage>
        <taxon>Bacteria</taxon>
        <taxon>Pseudomonadati</taxon>
        <taxon>Pseudomonadota</taxon>
        <taxon>Alphaproteobacteria</taxon>
        <taxon>Hyphomicrobiales</taxon>
        <taxon>Stappiaceae</taxon>
        <taxon>Pseudovibrio</taxon>
    </lineage>
</organism>
<evidence type="ECO:0000259" key="4">
    <source>
        <dbReference type="Pfam" id="PF08125"/>
    </source>
</evidence>
<dbReference type="GO" id="GO:0019592">
    <property type="term" value="P:mannitol catabolic process"/>
    <property type="evidence" value="ECO:0007669"/>
    <property type="project" value="TreeGrafter"/>
</dbReference>
<keyword evidence="2" id="KW-0520">NAD</keyword>
<sequence>MNRISEKNLAGRPRPTPRVIQFGEGNFLRAFMDWKIDRMNERAGTDFGVVVVRPIDGGIPFSLNESDGAYTAITRGVDREGKPVSDIRQVACVRKEMSAASEWHDVLALARNSDFATVISNTTEAGITYVPDCELQDEPPVSFPAKVTRLLLERFHSCGGSGALGFQFLPCELIEKNGDTLEEIVLQHARDWKLPTEFVNWISTHSAFYNTLVDRIVPGYPRDEAKTFEAELGYEDPLMVTAELFHFLVIEKREDQPELLLPLGEYDNGTLITSNADGYKERKVAILNGAHTGFCPLALLSQTETVQSALEHPVGRAFLEGMLQEEIIPFLSLPKDELSAFSDEVLRRFSNPYIKHRWHDISLNGIAKFQTRNLPRFESYTAAKGKPPRYMALSLAAWLTFYTGAFKHAEELPARDADEVLERFGTLNTLQVTEGTDIMIRAFLSEEAFWGKSIVSDALVALILEALAFLQAEPFTLDRLADWTGAASS</sequence>